<dbReference type="PANTHER" id="PTHR31609:SF1">
    <property type="entry name" value="CARBOHYDRATE DEACETYLASE"/>
    <property type="match status" value="1"/>
</dbReference>
<keyword evidence="3 6" id="KW-0378">Hydrolase</keyword>
<dbReference type="InterPro" id="IPR022948">
    <property type="entry name" value="COD_ChbG_bac"/>
</dbReference>
<evidence type="ECO:0000256" key="1">
    <source>
        <dbReference type="ARBA" id="ARBA00001946"/>
    </source>
</evidence>
<evidence type="ECO:0000256" key="6">
    <source>
        <dbReference type="HAMAP-Rule" id="MF_01246"/>
    </source>
</evidence>
<keyword evidence="8" id="KW-1185">Reference proteome</keyword>
<feature type="binding site" evidence="6">
    <location>
        <position position="59"/>
    </location>
    <ligand>
        <name>Mg(2+)</name>
        <dbReference type="ChEBI" id="CHEBI:18420"/>
    </ligand>
</feature>
<dbReference type="EC" id="3.5.1.-" evidence="6"/>
<comment type="similarity">
    <text evidence="6">Belongs to the YdjC deacetylase family.</text>
</comment>
<evidence type="ECO:0000256" key="2">
    <source>
        <dbReference type="ARBA" id="ARBA00022723"/>
    </source>
</evidence>
<keyword evidence="4 6" id="KW-0460">Magnesium</keyword>
<protein>
    <recommendedName>
        <fullName evidence="6">Carbohydrate deacetylase</fullName>
        <ecNumber evidence="6">3.5.1.-</ecNumber>
    </recommendedName>
</protein>
<evidence type="ECO:0000256" key="4">
    <source>
        <dbReference type="ARBA" id="ARBA00022842"/>
    </source>
</evidence>
<dbReference type="GO" id="GO:0036311">
    <property type="term" value="F:chitin disaccharide deacetylase activity"/>
    <property type="evidence" value="ECO:0007669"/>
    <property type="project" value="UniProtKB-EC"/>
</dbReference>
<gene>
    <name evidence="7" type="primary">chbG</name>
    <name evidence="7" type="ORF">JNE38_29715</name>
</gene>
<dbReference type="RefSeq" id="WP_203354606.1">
    <property type="nucleotide sequence ID" value="NZ_CP069127.1"/>
</dbReference>
<dbReference type="SUPFAM" id="SSF88713">
    <property type="entry name" value="Glycoside hydrolase/deacetylase"/>
    <property type="match status" value="1"/>
</dbReference>
<dbReference type="Proteomes" id="UP000596248">
    <property type="component" value="Chromosome"/>
</dbReference>
<evidence type="ECO:0000313" key="7">
    <source>
        <dbReference type="EMBL" id="QRG67553.1"/>
    </source>
</evidence>
<evidence type="ECO:0000256" key="5">
    <source>
        <dbReference type="ARBA" id="ARBA00023277"/>
    </source>
</evidence>
<dbReference type="Gene3D" id="3.20.20.370">
    <property type="entry name" value="Glycoside hydrolase/deacetylase"/>
    <property type="match status" value="1"/>
</dbReference>
<dbReference type="InterPro" id="IPR006879">
    <property type="entry name" value="YdjC-like"/>
</dbReference>
<comment type="function">
    <text evidence="6">Probably catalyzes the deacetylation of acetylated carbohydrates an important step in the degradation of oligosaccharides.</text>
</comment>
<dbReference type="HAMAP" id="MF_01246">
    <property type="entry name" value="COD"/>
    <property type="match status" value="1"/>
</dbReference>
<name>A0ABX7FP79_BRECH</name>
<dbReference type="InterPro" id="IPR011330">
    <property type="entry name" value="Glyco_hydro/deAcase_b/a-brl"/>
</dbReference>
<keyword evidence="5 6" id="KW-0119">Carbohydrate metabolism</keyword>
<dbReference type="NCBIfam" id="NF002559">
    <property type="entry name" value="PRK02134.1"/>
    <property type="match status" value="1"/>
</dbReference>
<dbReference type="CDD" id="cd10803">
    <property type="entry name" value="YdjC_EF3048_like"/>
    <property type="match status" value="1"/>
</dbReference>
<dbReference type="Pfam" id="PF04794">
    <property type="entry name" value="YdjC"/>
    <property type="match status" value="1"/>
</dbReference>
<comment type="cofactor">
    <cofactor evidence="1 6">
        <name>Mg(2+)</name>
        <dbReference type="ChEBI" id="CHEBI:18420"/>
    </cofactor>
</comment>
<sequence>MKLVVNADDFGYSKGVNLGILEAHVEGIVSSATMMMNMPGVAHAFRLAADTPTLGVGVHLVLTCGSPLEANVPTLTDENGMFRRGQAHLEDVSAEEVEREFTAQLETFFRSGRKPTHIDSHHHVHARETILPVVLRLAERHGLPVRYPWAFEQAAERSHTTKVHTTEGFSHHFYGADLTADGLIAIIEGLSGSATAEIMTHPAYVDEELLKGSSYAIPRARELQILTAPKVKEYIKLKKVQLVNFNEIG</sequence>
<evidence type="ECO:0000313" key="8">
    <source>
        <dbReference type="Proteomes" id="UP000596248"/>
    </source>
</evidence>
<comment type="subunit">
    <text evidence="6">Homodimer.</text>
</comment>
<dbReference type="PANTHER" id="PTHR31609">
    <property type="entry name" value="YDJC DEACETYLASE FAMILY MEMBER"/>
    <property type="match status" value="1"/>
</dbReference>
<proteinExistence type="inferred from homology"/>
<dbReference type="EMBL" id="CP069127">
    <property type="protein sequence ID" value="QRG67553.1"/>
    <property type="molecule type" value="Genomic_DNA"/>
</dbReference>
<organism evidence="7 8">
    <name type="scientific">Brevibacillus choshinensis</name>
    <dbReference type="NCBI Taxonomy" id="54911"/>
    <lineage>
        <taxon>Bacteria</taxon>
        <taxon>Bacillati</taxon>
        <taxon>Bacillota</taxon>
        <taxon>Bacilli</taxon>
        <taxon>Bacillales</taxon>
        <taxon>Paenibacillaceae</taxon>
        <taxon>Brevibacillus</taxon>
    </lineage>
</organism>
<feature type="binding site" evidence="6">
    <location>
        <position position="121"/>
    </location>
    <ligand>
        <name>Mg(2+)</name>
        <dbReference type="ChEBI" id="CHEBI:18420"/>
    </ligand>
</feature>
<reference evidence="7 8" key="1">
    <citation type="submission" date="2021-01" db="EMBL/GenBank/DDBJ databases">
        <title>Identification of strong promoters based on the transcriptome of Brevibacillus choshinensis.</title>
        <authorList>
            <person name="Yao D."/>
            <person name="Zhang K."/>
            <person name="Wu J."/>
        </authorList>
    </citation>
    <scope>NUCLEOTIDE SEQUENCE [LARGE SCALE GENOMIC DNA]</scope>
    <source>
        <strain evidence="7 8">HPD31-SP3</strain>
    </source>
</reference>
<evidence type="ECO:0000256" key="3">
    <source>
        <dbReference type="ARBA" id="ARBA00022801"/>
    </source>
</evidence>
<keyword evidence="2 6" id="KW-0479">Metal-binding</keyword>
<accession>A0ABX7FP79</accession>